<proteinExistence type="predicted"/>
<evidence type="ECO:0000313" key="1">
    <source>
        <dbReference type="EMBL" id="PRC94535.1"/>
    </source>
</evidence>
<dbReference type="RefSeq" id="WP_243405296.1">
    <property type="nucleotide sequence ID" value="NZ_PUGF01000002.1"/>
</dbReference>
<dbReference type="EMBL" id="PUGF01000002">
    <property type="protein sequence ID" value="PRC94535.1"/>
    <property type="molecule type" value="Genomic_DNA"/>
</dbReference>
<sequence>MQLSQLSHQRLLAVGLRRGLLCGMLASLVSCLVSCTNAPTNSAGPSTVVVGTSMSNTKPELLVERLSWGINTNSAQQVNKVGATAYLQQQLQLVPMPNSVTMPQAVQDQIAAMTISQKSLVEIAAELEQLKQASDANGASDDARKNYQQELNRLDKEAQSRAILRALYSPQQLQEQLCWFWFNHFNVFQGKANIRAMLGDYEEQAIRPHVLGHFRELLAATAHHPAMLRYLDNEQNAINHPNENYAREIMELHSMGVDGGYSQRDVQELARILTGVGFSFKNEDPPRLGKFQGQYVHQGLFEFNPRRHDYGDKQFLGHTIKGRGLAEVDEALTLLSRHPATAHFVSKKLALFFVGETPSPALVDSMAKTFLATDGDIKAVLSTLFASAEFNNSLGKQFKDPQHYVFSALRLAYDDKPILNTNPVIYWLSRLGQPRYGKLTPDGYPLTATAWDSPGQMTTRFEIAKAIGNGSAGLFKSDNGNESAGFPKLSNALYFNYLQSTLGPNTLKSLEQANSPQEWNTLLLAAPEMMVR</sequence>
<evidence type="ECO:0008006" key="3">
    <source>
        <dbReference type="Google" id="ProtNLM"/>
    </source>
</evidence>
<comment type="caution">
    <text evidence="1">The sequence shown here is derived from an EMBL/GenBank/DDBJ whole genome shotgun (WGS) entry which is preliminary data.</text>
</comment>
<organism evidence="1 2">
    <name type="scientific">Solimicrobium silvestre</name>
    <dbReference type="NCBI Taxonomy" id="2099400"/>
    <lineage>
        <taxon>Bacteria</taxon>
        <taxon>Pseudomonadati</taxon>
        <taxon>Pseudomonadota</taxon>
        <taxon>Betaproteobacteria</taxon>
        <taxon>Burkholderiales</taxon>
        <taxon>Oxalobacteraceae</taxon>
        <taxon>Solimicrobium</taxon>
    </lineage>
</organism>
<reference evidence="1 2" key="1">
    <citation type="submission" date="2018-02" db="EMBL/GenBank/DDBJ databases">
        <title>Solimicrobium silvestre gen. nov., sp. nov., isolated from alpine forest soil.</title>
        <authorList>
            <person name="Margesin R."/>
            <person name="Albuquerque L."/>
            <person name="Zhang D.-C."/>
            <person name="Froufe H.J.C."/>
            <person name="Severino R."/>
            <person name="Roxo I."/>
            <person name="Egas C."/>
            <person name="Da Costa M.S."/>
        </authorList>
    </citation>
    <scope>NUCLEOTIDE SEQUENCE [LARGE SCALE GENOMIC DNA]</scope>
    <source>
        <strain evidence="1 2">S20-91</strain>
    </source>
</reference>
<evidence type="ECO:0000313" key="2">
    <source>
        <dbReference type="Proteomes" id="UP000237839"/>
    </source>
</evidence>
<protein>
    <recommendedName>
        <fullName evidence="3">DUF1800 domain-containing protein</fullName>
    </recommendedName>
</protein>
<accession>A0A2S9H3H5</accession>
<keyword evidence="2" id="KW-1185">Reference proteome</keyword>
<dbReference type="Pfam" id="PF08811">
    <property type="entry name" value="DUF1800"/>
    <property type="match status" value="1"/>
</dbReference>
<gene>
    <name evidence="1" type="ORF">S2091_0538</name>
</gene>
<dbReference type="InterPro" id="IPR014917">
    <property type="entry name" value="DUF1800"/>
</dbReference>
<name>A0A2S9H3H5_9BURK</name>
<dbReference type="AlphaFoldDB" id="A0A2S9H3H5"/>
<dbReference type="Proteomes" id="UP000237839">
    <property type="component" value="Unassembled WGS sequence"/>
</dbReference>